<dbReference type="Pfam" id="PF10544">
    <property type="entry name" value="T5orf172"/>
    <property type="match status" value="1"/>
</dbReference>
<evidence type="ECO:0000259" key="2">
    <source>
        <dbReference type="SMART" id="SM00974"/>
    </source>
</evidence>
<comment type="caution">
    <text evidence="3">The sequence shown here is derived from an EMBL/GenBank/DDBJ whole genome shotgun (WGS) entry which is preliminary data.</text>
</comment>
<feature type="compositionally biased region" description="Basic and acidic residues" evidence="1">
    <location>
        <begin position="1"/>
        <end position="14"/>
    </location>
</feature>
<dbReference type="SMART" id="SM00974">
    <property type="entry name" value="T5orf172"/>
    <property type="match status" value="1"/>
</dbReference>
<protein>
    <recommendedName>
        <fullName evidence="2">Bacteriophage T5 Orf172 DNA-binding domain-containing protein</fullName>
    </recommendedName>
</protein>
<dbReference type="InterPro" id="IPR018306">
    <property type="entry name" value="Phage_T5_Orf172_DNA-bd"/>
</dbReference>
<evidence type="ECO:0000313" key="3">
    <source>
        <dbReference type="EMBL" id="KAF9893333.1"/>
    </source>
</evidence>
<feature type="region of interest" description="Disordered" evidence="1">
    <location>
        <begin position="1"/>
        <end position="80"/>
    </location>
</feature>
<dbReference type="PANTHER" id="PTHR28094">
    <property type="entry name" value="MEIOTICALLY UP-REGULATED GENE 113 PROTEIN"/>
    <property type="match status" value="1"/>
</dbReference>
<dbReference type="Proteomes" id="UP001194746">
    <property type="component" value="Unassembled WGS sequence"/>
</dbReference>
<accession>A0AAD4CVN7</accession>
<reference evidence="3" key="1">
    <citation type="journal article" date="2019" name="Beilstein J. Org. Chem.">
        <title>Nanangenines: drimane sesquiterpenoids as the dominant metabolite cohort of a novel Australian fungus, Aspergillus nanangensis.</title>
        <authorList>
            <person name="Lacey H.J."/>
            <person name="Gilchrist C.L.M."/>
            <person name="Crombie A."/>
            <person name="Kalaitzis J.A."/>
            <person name="Vuong D."/>
            <person name="Rutledge P.J."/>
            <person name="Turner P."/>
            <person name="Pitt J.I."/>
            <person name="Lacey E."/>
            <person name="Chooi Y.H."/>
            <person name="Piggott A.M."/>
        </authorList>
    </citation>
    <scope>NUCLEOTIDE SEQUENCE</scope>
    <source>
        <strain evidence="3">MST-FP2251</strain>
    </source>
</reference>
<dbReference type="EMBL" id="VCAU01000008">
    <property type="protein sequence ID" value="KAF9893333.1"/>
    <property type="molecule type" value="Genomic_DNA"/>
</dbReference>
<evidence type="ECO:0000256" key="1">
    <source>
        <dbReference type="SAM" id="MobiDB-lite"/>
    </source>
</evidence>
<proteinExistence type="predicted"/>
<keyword evidence="4" id="KW-1185">Reference proteome</keyword>
<sequence>MSAELDHAQRRSSSEADPGMVLTPPGSPVTSRVAGKSYRNDRQEIPYLPAKSDPMPITPPASPQKTKSLKGDEIGKENTLGSSTIGLLKHQLDVPNRRCGATTQKGEPCQMSVSGKMAGFHELSNSMANMPLSSQQMENKLNELVSLTLCKTHQNRTSCRLAKVLNSFPIGSDINRASSSVTTRIKHVVPEVSITCFADKQNSISCIERIGGGNVQTTRRVVNKITEAEVYSNDARLQECLELLEKLIFCSLHGEKERTTHVRTWTSEIQAIRSPIMPISTAPAVTKFAFSLQSSQDDVSCLTNIKKGCDYSSFIVVDQKPPNYIKKIRTALRLKSPLEGHVYVYEVQGNPEFVKVGYTSKTVQERIETIGFRCNRKVKEIYPVTMDRDNKIKSPELVEALCHAQLRNSQVTINCDACLGKHYEWFRVSPTEAIDAIQKWSSWMKKVAATSTWREKLAGKVKVNEFQDLGKLLKELEGEIL</sequence>
<reference evidence="3" key="2">
    <citation type="submission" date="2020-02" db="EMBL/GenBank/DDBJ databases">
        <authorList>
            <person name="Gilchrist C.L.M."/>
            <person name="Chooi Y.-H."/>
        </authorList>
    </citation>
    <scope>NUCLEOTIDE SEQUENCE</scope>
    <source>
        <strain evidence="3">MST-FP2251</strain>
    </source>
</reference>
<organism evidence="3 4">
    <name type="scientific">Aspergillus nanangensis</name>
    <dbReference type="NCBI Taxonomy" id="2582783"/>
    <lineage>
        <taxon>Eukaryota</taxon>
        <taxon>Fungi</taxon>
        <taxon>Dikarya</taxon>
        <taxon>Ascomycota</taxon>
        <taxon>Pezizomycotina</taxon>
        <taxon>Eurotiomycetes</taxon>
        <taxon>Eurotiomycetidae</taxon>
        <taxon>Eurotiales</taxon>
        <taxon>Aspergillaceae</taxon>
        <taxon>Aspergillus</taxon>
        <taxon>Aspergillus subgen. Circumdati</taxon>
    </lineage>
</organism>
<gene>
    <name evidence="3" type="ORF">FE257_011765</name>
</gene>
<dbReference type="PANTHER" id="PTHR28094:SF1">
    <property type="entry name" value="MEIOTICALLY UP-REGULATED GENE 113 PROTEIN"/>
    <property type="match status" value="1"/>
</dbReference>
<dbReference type="InterPro" id="IPR053006">
    <property type="entry name" value="Meiosis_regulatory"/>
</dbReference>
<feature type="domain" description="Bacteriophage T5 Orf172 DNA-binding" evidence="2">
    <location>
        <begin position="348"/>
        <end position="440"/>
    </location>
</feature>
<name>A0AAD4CVN7_ASPNN</name>
<dbReference type="AlphaFoldDB" id="A0AAD4CVN7"/>
<evidence type="ECO:0000313" key="4">
    <source>
        <dbReference type="Proteomes" id="UP001194746"/>
    </source>
</evidence>